<feature type="transmembrane region" description="Helical" evidence="1">
    <location>
        <begin position="20"/>
        <end position="39"/>
    </location>
</feature>
<sequence length="150" mass="15381">MTDFPLPALTRTAPAWRLAVPARSATLVAVAIAAAAAYLSGNPAATAQAVQQSGDELTLLLRFMAVVKAVLALGALAAVIWRLGHPASAVIALSYAGSTVLMGAAPVLIWQMAHVAGGAALFHLGLLLLVVALFADRGQVQELAKATIRH</sequence>
<protein>
    <submittedName>
        <fullName evidence="2">Uncharacterized protein</fullName>
    </submittedName>
</protein>
<evidence type="ECO:0000313" key="3">
    <source>
        <dbReference type="Proteomes" id="UP000032515"/>
    </source>
</evidence>
<organism evidence="2 3">
    <name type="scientific">Rhodopseudomonas palustris</name>
    <dbReference type="NCBI Taxonomy" id="1076"/>
    <lineage>
        <taxon>Bacteria</taxon>
        <taxon>Pseudomonadati</taxon>
        <taxon>Pseudomonadota</taxon>
        <taxon>Alphaproteobacteria</taxon>
        <taxon>Hyphomicrobiales</taxon>
        <taxon>Nitrobacteraceae</taxon>
        <taxon>Rhodopseudomonas</taxon>
    </lineage>
</organism>
<name>A0A0D7F4I8_RHOPL</name>
<dbReference type="EMBL" id="JXXE01000025">
    <property type="protein sequence ID" value="KIZ48008.1"/>
    <property type="molecule type" value="Genomic_DNA"/>
</dbReference>
<evidence type="ECO:0000256" key="1">
    <source>
        <dbReference type="SAM" id="Phobius"/>
    </source>
</evidence>
<keyword evidence="1" id="KW-0472">Membrane</keyword>
<gene>
    <name evidence="2" type="ORF">OO17_01210</name>
</gene>
<accession>A0A0D7F4I8</accession>
<dbReference type="PATRIC" id="fig|1076.23.peg.2885"/>
<feature type="transmembrane region" description="Helical" evidence="1">
    <location>
        <begin position="115"/>
        <end position="135"/>
    </location>
</feature>
<feature type="transmembrane region" description="Helical" evidence="1">
    <location>
        <begin position="59"/>
        <end position="81"/>
    </location>
</feature>
<comment type="caution">
    <text evidence="2">The sequence shown here is derived from an EMBL/GenBank/DDBJ whole genome shotgun (WGS) entry which is preliminary data.</text>
</comment>
<proteinExistence type="predicted"/>
<dbReference type="AlphaFoldDB" id="A0A0D7F4I8"/>
<keyword evidence="1" id="KW-1133">Transmembrane helix</keyword>
<reference evidence="2 3" key="1">
    <citation type="submission" date="2014-11" db="EMBL/GenBank/DDBJ databases">
        <title>Genomics and ecophysiology of heterotrophic nitrogen fixing bacteria isolated from estuarine surface water.</title>
        <authorList>
            <person name="Bentzon-Tilia M."/>
            <person name="Severin I."/>
            <person name="Hansen L.H."/>
            <person name="Riemann L."/>
        </authorList>
    </citation>
    <scope>NUCLEOTIDE SEQUENCE [LARGE SCALE GENOMIC DNA]</scope>
    <source>
        <strain evidence="2 3">BAL398</strain>
    </source>
</reference>
<dbReference type="RefSeq" id="WP_044404604.1">
    <property type="nucleotide sequence ID" value="NZ_JXXE01000025.1"/>
</dbReference>
<keyword evidence="1" id="KW-0812">Transmembrane</keyword>
<dbReference type="Proteomes" id="UP000032515">
    <property type="component" value="Unassembled WGS sequence"/>
</dbReference>
<feature type="transmembrane region" description="Helical" evidence="1">
    <location>
        <begin position="88"/>
        <end position="109"/>
    </location>
</feature>
<evidence type="ECO:0000313" key="2">
    <source>
        <dbReference type="EMBL" id="KIZ48008.1"/>
    </source>
</evidence>